<name>A0A8J8SUP1_HALGN</name>
<dbReference type="EMBL" id="RRYP01029761">
    <property type="protein sequence ID" value="TNV71522.1"/>
    <property type="molecule type" value="Genomic_DNA"/>
</dbReference>
<dbReference type="Proteomes" id="UP000785679">
    <property type="component" value="Unassembled WGS sequence"/>
</dbReference>
<keyword evidence="1" id="KW-0812">Transmembrane</keyword>
<sequence>MKFNENLQQKQLMRCHKNILILHKIQNMFKLKLPTDPRWANIAEGNIEEILTDHAWCEQKAATNAIGLITMLPEYPEIVTELLAIAQEELEHFRQVHEIIKQRGYTFGRTRKDDYVNELVNFIQKGGNRDDLIVDKMLFAAMIEARSCERFKVLTENIKDEELKTFYRELMISEANHYTTFIGFARQLGDEQRVNVRWEEWLEYEAKVIQSYGKGETIHGQNYNIKLRKLTFENIANWFLKNFFQGLVIIGPIGLTIFVIWYVVTSIDNIIPSVAKEIPGLVFISTIVFTAILGYLGNKFVVGRFFFDAMDRLLEKTPGVKHIYTPTKDVMSSFVGDKKKFNDPVWVKTNENPEIWRIGFLTQKEMADVEKHNYVAVYLPHSYAISGWVIVTEEKNIKPVVGMTAASAMKFAVSGGVAGFHSDDNIFKAPEQQGFKTHYPLMNLKLFQIKILYKTIQQILS</sequence>
<dbReference type="OrthoDB" id="10266124at2759"/>
<evidence type="ECO:0000256" key="1">
    <source>
        <dbReference type="SAM" id="Phobius"/>
    </source>
</evidence>
<evidence type="ECO:0000313" key="2">
    <source>
        <dbReference type="EMBL" id="TNV71522.1"/>
    </source>
</evidence>
<proteinExistence type="predicted"/>
<dbReference type="InterPro" id="IPR007462">
    <property type="entry name" value="COV1-like"/>
</dbReference>
<protein>
    <submittedName>
        <fullName evidence="2">Uncharacterized protein</fullName>
    </submittedName>
</protein>
<keyword evidence="1" id="KW-1133">Transmembrane helix</keyword>
<accession>A0A8J8SUP1</accession>
<comment type="caution">
    <text evidence="2">The sequence shown here is derived from an EMBL/GenBank/DDBJ whole genome shotgun (WGS) entry which is preliminary data.</text>
</comment>
<dbReference type="Pfam" id="PF06175">
    <property type="entry name" value="MiaE"/>
    <property type="match status" value="1"/>
</dbReference>
<dbReference type="SUPFAM" id="SSF47240">
    <property type="entry name" value="Ferritin-like"/>
    <property type="match status" value="1"/>
</dbReference>
<dbReference type="AlphaFoldDB" id="A0A8J8SUP1"/>
<dbReference type="PANTHER" id="PTHR42637:SF1">
    <property type="entry name" value="TRNA 2-(METHYLSULFANYL)-N(6)-ISOPENTENYLADENOSINE(37) HYDROXYLASE"/>
    <property type="match status" value="1"/>
</dbReference>
<dbReference type="Gene3D" id="1.20.1260.10">
    <property type="match status" value="1"/>
</dbReference>
<dbReference type="InterPro" id="IPR009078">
    <property type="entry name" value="Ferritin-like_SF"/>
</dbReference>
<reference evidence="2" key="1">
    <citation type="submission" date="2019-06" db="EMBL/GenBank/DDBJ databases">
        <authorList>
            <person name="Zheng W."/>
        </authorList>
    </citation>
    <scope>NUCLEOTIDE SEQUENCE</scope>
    <source>
        <strain evidence="2">QDHG01</strain>
    </source>
</reference>
<dbReference type="GO" id="GO:0006400">
    <property type="term" value="P:tRNA modification"/>
    <property type="evidence" value="ECO:0007669"/>
    <property type="project" value="InterPro"/>
</dbReference>
<keyword evidence="1" id="KW-0472">Membrane</keyword>
<gene>
    <name evidence="2" type="ORF">FGO68_gene16443</name>
</gene>
<dbReference type="Pfam" id="PF04367">
    <property type="entry name" value="DUF502"/>
    <property type="match status" value="1"/>
</dbReference>
<keyword evidence="3" id="KW-1185">Reference proteome</keyword>
<dbReference type="InterPro" id="IPR012347">
    <property type="entry name" value="Ferritin-like"/>
</dbReference>
<organism evidence="2 3">
    <name type="scientific">Halteria grandinella</name>
    <dbReference type="NCBI Taxonomy" id="5974"/>
    <lineage>
        <taxon>Eukaryota</taxon>
        <taxon>Sar</taxon>
        <taxon>Alveolata</taxon>
        <taxon>Ciliophora</taxon>
        <taxon>Intramacronucleata</taxon>
        <taxon>Spirotrichea</taxon>
        <taxon>Stichotrichia</taxon>
        <taxon>Sporadotrichida</taxon>
        <taxon>Halteriidae</taxon>
        <taxon>Halteria</taxon>
    </lineage>
</organism>
<feature type="transmembrane region" description="Helical" evidence="1">
    <location>
        <begin position="278"/>
        <end position="296"/>
    </location>
</feature>
<dbReference type="CDD" id="cd07910">
    <property type="entry name" value="MiaE"/>
    <property type="match status" value="1"/>
</dbReference>
<feature type="transmembrane region" description="Helical" evidence="1">
    <location>
        <begin position="243"/>
        <end position="263"/>
    </location>
</feature>
<dbReference type="GO" id="GO:0045301">
    <property type="term" value="F:tRNA 2-(methylsulfanyl)-N(6)-isopentenyladenosine(37) hydroxylase activity"/>
    <property type="evidence" value="ECO:0007669"/>
    <property type="project" value="InterPro"/>
</dbReference>
<dbReference type="PANTHER" id="PTHR42637">
    <property type="entry name" value="TRNA-(MS[2]IO[6]A)-HYDROXYLASE"/>
    <property type="match status" value="1"/>
</dbReference>
<evidence type="ECO:0000313" key="3">
    <source>
        <dbReference type="Proteomes" id="UP000785679"/>
    </source>
</evidence>
<dbReference type="InterPro" id="IPR010386">
    <property type="entry name" value="tRNA-Hydrxlase_MiaE"/>
</dbReference>